<sequence>MPRYFWKINNKFDHEMVNFAILNHVDMDSESSVLGYGISLIILNGMMYLGIPAIVIVGIRKIK</sequence>
<dbReference type="EMBL" id="JACATH010000007">
    <property type="protein sequence ID" value="NWJ57545.1"/>
    <property type="molecule type" value="Genomic_DNA"/>
</dbReference>
<feature type="transmembrane region" description="Helical" evidence="1">
    <location>
        <begin position="33"/>
        <end position="59"/>
    </location>
</feature>
<name>A0A7K4MVK0_9ARCH</name>
<evidence type="ECO:0000313" key="5">
    <source>
        <dbReference type="Proteomes" id="UP000575480"/>
    </source>
</evidence>
<dbReference type="EMBL" id="JACATE010000018">
    <property type="protein sequence ID" value="NWJ29267.1"/>
    <property type="molecule type" value="Genomic_DNA"/>
</dbReference>
<evidence type="ECO:0000256" key="1">
    <source>
        <dbReference type="SAM" id="Phobius"/>
    </source>
</evidence>
<evidence type="ECO:0000313" key="3">
    <source>
        <dbReference type="EMBL" id="NWJ57545.1"/>
    </source>
</evidence>
<reference evidence="3" key="2">
    <citation type="submission" date="2020-06" db="EMBL/GenBank/DDBJ databases">
        <authorList>
            <person name="Wang Y."/>
        </authorList>
    </citation>
    <scope>NUCLEOTIDE SEQUENCE</scope>
    <source>
        <strain evidence="3">L15a</strain>
        <strain evidence="2">T1L11</strain>
    </source>
</reference>
<dbReference type="Proteomes" id="UP000563820">
    <property type="component" value="Unassembled WGS sequence"/>
</dbReference>
<proteinExistence type="predicted"/>
<keyword evidence="1" id="KW-1133">Transmembrane helix</keyword>
<keyword evidence="1" id="KW-0812">Transmembrane</keyword>
<evidence type="ECO:0000313" key="2">
    <source>
        <dbReference type="EMBL" id="NWJ29267.1"/>
    </source>
</evidence>
<reference evidence="4 5" key="1">
    <citation type="journal article" date="2019" name="Environ. Microbiol.">
        <title>Genomics insights into ecotype formation of ammonia-oxidizing archaea in the deep ocean.</title>
        <authorList>
            <person name="Wang Y."/>
            <person name="Huang J.M."/>
            <person name="Cui G.J."/>
            <person name="Nunoura T."/>
            <person name="Takaki Y."/>
            <person name="Li W.L."/>
            <person name="Li J."/>
            <person name="Gao Z.M."/>
            <person name="Takai K."/>
            <person name="Zhang A.Q."/>
            <person name="Stepanauskas R."/>
        </authorList>
    </citation>
    <scope>NUCLEOTIDE SEQUENCE [LARGE SCALE GENOMIC DNA]</scope>
    <source>
        <strain evidence="3 5">L15a</strain>
        <strain evidence="2 4">T1L11</strain>
    </source>
</reference>
<dbReference type="AlphaFoldDB" id="A0A7K4MVK0"/>
<comment type="caution">
    <text evidence="3">The sequence shown here is derived from an EMBL/GenBank/DDBJ whole genome shotgun (WGS) entry which is preliminary data.</text>
</comment>
<accession>A0A7K4MVK0</accession>
<keyword evidence="1" id="KW-0472">Membrane</keyword>
<organism evidence="3 5">
    <name type="scientific">Marine Group I thaumarchaeote</name>
    <dbReference type="NCBI Taxonomy" id="2511932"/>
    <lineage>
        <taxon>Archaea</taxon>
        <taxon>Nitrososphaerota</taxon>
        <taxon>Marine Group I</taxon>
    </lineage>
</organism>
<protein>
    <submittedName>
        <fullName evidence="3">Uncharacterized protein</fullName>
    </submittedName>
</protein>
<gene>
    <name evidence="2" type="ORF">HX848_07825</name>
    <name evidence="3" type="ORF">HX858_07325</name>
</gene>
<evidence type="ECO:0000313" key="4">
    <source>
        <dbReference type="Proteomes" id="UP000563820"/>
    </source>
</evidence>
<dbReference type="Proteomes" id="UP000575480">
    <property type="component" value="Unassembled WGS sequence"/>
</dbReference>